<dbReference type="InterPro" id="IPR001680">
    <property type="entry name" value="WD40_rpt"/>
</dbReference>
<comment type="similarity">
    <text evidence="1 5">Belongs to the WD repeat DDB2/WDR76 family.</text>
</comment>
<sequence length="529" mass="58200">MLGPDQHDSEMSEYELIRQENIARQNELLRSLGLVAADPANAGKERTKPKTASKQAKKRKAANELKPPALPTRSSRRSRPLDEPLLQLDGSDSKPVAVAVDGSGAVSVTAGFSDPVPVRSGNVRTAGVIDFTRDSDDDEDRSSRSAIIESLMNANKLDSKPLKRETKSSHYINLKSPIEGSVKITREMVFAIAVHPSVDTMLSLVGDKLGNLSLWDISATLERNKSRAVEGEEVEPVVCSFKPFKKPISKIVFQHDKLSKVFMSSYDGSLRLMDLETKQFSDLFIHPAEFEMISHFDMCQNSNLLWISDGSGGATLLDTRESNSKPAVIHQLSEKKINTIHVNPANPNYIAVAGLERSVKIFDIRRLNVKEKSGNEESDGEDGIVEPLLSLEHRLSVNSAYWDPLGKDIISTSFDDTLGLMKDVLNKKGAGVIRIRHNNQTGRWVQKFKAVWRGQESVYSMTQGYSAKDSAIVVGNMQRSVDLYSGESGSQIAQLVDASLTAIPAVNVFHPTLNMIVSGNASGRMNVWL</sequence>
<evidence type="ECO:0000256" key="6">
    <source>
        <dbReference type="SAM" id="MobiDB-lite"/>
    </source>
</evidence>
<protein>
    <recommendedName>
        <fullName evidence="2 5">DNA damage-binding protein CMR1</fullName>
    </recommendedName>
</protein>
<dbReference type="PANTHER" id="PTHR14773">
    <property type="entry name" value="WD REPEAT-CONTAINING PROTEIN 76"/>
    <property type="match status" value="1"/>
</dbReference>
<evidence type="ECO:0000256" key="2">
    <source>
        <dbReference type="ARBA" id="ARBA00021132"/>
    </source>
</evidence>
<dbReference type="PANTHER" id="PTHR14773:SF0">
    <property type="entry name" value="WD REPEAT-CONTAINING PROTEIN 76"/>
    <property type="match status" value="1"/>
</dbReference>
<dbReference type="Gene3D" id="2.130.10.10">
    <property type="entry name" value="YVTN repeat-like/Quinoprotein amine dehydrogenase"/>
    <property type="match status" value="1"/>
</dbReference>
<comment type="function">
    <text evidence="5">DNA-binding protein that binds to both single- and double-stranded DNA. Binds preferentially to UV-damaged DNA. May be involved in DNA-metabolic processes.</text>
</comment>
<dbReference type="InterPro" id="IPR015943">
    <property type="entry name" value="WD40/YVTN_repeat-like_dom_sf"/>
</dbReference>
<keyword evidence="5" id="KW-0227">DNA damage</keyword>
<dbReference type="OrthoDB" id="9890280at2759"/>
<gene>
    <name evidence="7" type="ORF">CcCBS67573_g04813</name>
</gene>
<reference evidence="7 8" key="1">
    <citation type="journal article" date="2019" name="Sci. Rep.">
        <title>Comparative genomics of chytrid fungi reveal insights into the obligate biotrophic and pathogenic lifestyle of Synchytrium endobioticum.</title>
        <authorList>
            <person name="van de Vossenberg B.T.L.H."/>
            <person name="Warris S."/>
            <person name="Nguyen H.D.T."/>
            <person name="van Gent-Pelzer M.P.E."/>
            <person name="Joly D.L."/>
            <person name="van de Geest H.C."/>
            <person name="Bonants P.J.M."/>
            <person name="Smith D.S."/>
            <person name="Levesque C.A."/>
            <person name="van der Lee T.A.J."/>
        </authorList>
    </citation>
    <scope>NUCLEOTIDE SEQUENCE [LARGE SCALE GENOMIC DNA]</scope>
    <source>
        <strain evidence="7 8">CBS 675.73</strain>
    </source>
</reference>
<name>A0A507FCH9_9FUNG</name>
<dbReference type="STRING" id="246404.A0A507FCH9"/>
<dbReference type="SUPFAM" id="SSF50978">
    <property type="entry name" value="WD40 repeat-like"/>
    <property type="match status" value="1"/>
</dbReference>
<dbReference type="InterPro" id="IPR050853">
    <property type="entry name" value="WD_repeat_DNA-damage-binding"/>
</dbReference>
<dbReference type="GO" id="GO:0006974">
    <property type="term" value="P:DNA damage response"/>
    <property type="evidence" value="ECO:0007669"/>
    <property type="project" value="UniProtKB-KW"/>
</dbReference>
<keyword evidence="5" id="KW-0238">DNA-binding</keyword>
<keyword evidence="8" id="KW-1185">Reference proteome</keyword>
<dbReference type="GO" id="GO:0005634">
    <property type="term" value="C:nucleus"/>
    <property type="evidence" value="ECO:0007669"/>
    <property type="project" value="TreeGrafter"/>
</dbReference>
<evidence type="ECO:0000256" key="4">
    <source>
        <dbReference type="ARBA" id="ARBA00022737"/>
    </source>
</evidence>
<evidence type="ECO:0000256" key="1">
    <source>
        <dbReference type="ARBA" id="ARBA00005434"/>
    </source>
</evidence>
<keyword evidence="4" id="KW-0677">Repeat</keyword>
<dbReference type="Proteomes" id="UP000320333">
    <property type="component" value="Unassembled WGS sequence"/>
</dbReference>
<dbReference type="InterPro" id="IPR036322">
    <property type="entry name" value="WD40_repeat_dom_sf"/>
</dbReference>
<feature type="region of interest" description="Disordered" evidence="6">
    <location>
        <begin position="35"/>
        <end position="92"/>
    </location>
</feature>
<evidence type="ECO:0000256" key="5">
    <source>
        <dbReference type="RuleBase" id="RU365004"/>
    </source>
</evidence>
<keyword evidence="3 5" id="KW-0853">WD repeat</keyword>
<dbReference type="SMART" id="SM00320">
    <property type="entry name" value="WD40"/>
    <property type="match status" value="4"/>
</dbReference>
<evidence type="ECO:0000313" key="8">
    <source>
        <dbReference type="Proteomes" id="UP000320333"/>
    </source>
</evidence>
<dbReference type="GO" id="GO:2000001">
    <property type="term" value="P:regulation of DNA damage checkpoint"/>
    <property type="evidence" value="ECO:0007669"/>
    <property type="project" value="TreeGrafter"/>
</dbReference>
<dbReference type="GO" id="GO:0003677">
    <property type="term" value="F:DNA binding"/>
    <property type="evidence" value="ECO:0007669"/>
    <property type="project" value="UniProtKB-UniRule"/>
</dbReference>
<feature type="compositionally biased region" description="Basic residues" evidence="6">
    <location>
        <begin position="49"/>
        <end position="60"/>
    </location>
</feature>
<dbReference type="AlphaFoldDB" id="A0A507FCH9"/>
<organism evidence="7 8">
    <name type="scientific">Chytriomyces confervae</name>
    <dbReference type="NCBI Taxonomy" id="246404"/>
    <lineage>
        <taxon>Eukaryota</taxon>
        <taxon>Fungi</taxon>
        <taxon>Fungi incertae sedis</taxon>
        <taxon>Chytridiomycota</taxon>
        <taxon>Chytridiomycota incertae sedis</taxon>
        <taxon>Chytridiomycetes</taxon>
        <taxon>Chytridiales</taxon>
        <taxon>Chytriomycetaceae</taxon>
        <taxon>Chytriomyces</taxon>
    </lineage>
</organism>
<accession>A0A507FCH9</accession>
<dbReference type="EMBL" id="QEAP01000156">
    <property type="protein sequence ID" value="TPX73914.1"/>
    <property type="molecule type" value="Genomic_DNA"/>
</dbReference>
<proteinExistence type="inferred from homology"/>
<evidence type="ECO:0000313" key="7">
    <source>
        <dbReference type="EMBL" id="TPX73914.1"/>
    </source>
</evidence>
<evidence type="ECO:0000256" key="3">
    <source>
        <dbReference type="ARBA" id="ARBA00022574"/>
    </source>
</evidence>
<comment type="caution">
    <text evidence="7">The sequence shown here is derived from an EMBL/GenBank/DDBJ whole genome shotgun (WGS) entry which is preliminary data.</text>
</comment>